<dbReference type="AlphaFoldDB" id="A0AAW2L3V7"/>
<protein>
    <submittedName>
        <fullName evidence="1">Uncharacterized protein</fullName>
    </submittedName>
</protein>
<dbReference type="EMBL" id="JACGWJ010000026">
    <property type="protein sequence ID" value="KAL0313548.1"/>
    <property type="molecule type" value="Genomic_DNA"/>
</dbReference>
<sequence>MSHRVKLSKNQSRKIDEAIKGISNIPYASGFGSIQYAIQCTRPDSVDTLSVTIRYVLVINTGLLSRLSLSTYEELRICSLCTGMEN</sequence>
<organism evidence="1">
    <name type="scientific">Sesamum radiatum</name>
    <name type="common">Black benniseed</name>
    <dbReference type="NCBI Taxonomy" id="300843"/>
    <lineage>
        <taxon>Eukaryota</taxon>
        <taxon>Viridiplantae</taxon>
        <taxon>Streptophyta</taxon>
        <taxon>Embryophyta</taxon>
        <taxon>Tracheophyta</taxon>
        <taxon>Spermatophyta</taxon>
        <taxon>Magnoliopsida</taxon>
        <taxon>eudicotyledons</taxon>
        <taxon>Gunneridae</taxon>
        <taxon>Pentapetalae</taxon>
        <taxon>asterids</taxon>
        <taxon>lamiids</taxon>
        <taxon>Lamiales</taxon>
        <taxon>Pedaliaceae</taxon>
        <taxon>Sesamum</taxon>
    </lineage>
</organism>
<proteinExistence type="predicted"/>
<gene>
    <name evidence="1" type="ORF">Sradi_5754100</name>
</gene>
<evidence type="ECO:0000313" key="1">
    <source>
        <dbReference type="EMBL" id="KAL0313548.1"/>
    </source>
</evidence>
<name>A0AAW2L3V7_SESRA</name>
<reference evidence="1" key="1">
    <citation type="submission" date="2020-06" db="EMBL/GenBank/DDBJ databases">
        <authorList>
            <person name="Li T."/>
            <person name="Hu X."/>
            <person name="Zhang T."/>
            <person name="Song X."/>
            <person name="Zhang H."/>
            <person name="Dai N."/>
            <person name="Sheng W."/>
            <person name="Hou X."/>
            <person name="Wei L."/>
        </authorList>
    </citation>
    <scope>NUCLEOTIDE SEQUENCE</scope>
    <source>
        <strain evidence="1">G02</strain>
        <tissue evidence="1">Leaf</tissue>
    </source>
</reference>
<comment type="caution">
    <text evidence="1">The sequence shown here is derived from an EMBL/GenBank/DDBJ whole genome shotgun (WGS) entry which is preliminary data.</text>
</comment>
<accession>A0AAW2L3V7</accession>
<reference evidence="1" key="2">
    <citation type="journal article" date="2024" name="Plant">
        <title>Genomic evolution and insights into agronomic trait innovations of Sesamum species.</title>
        <authorList>
            <person name="Miao H."/>
            <person name="Wang L."/>
            <person name="Qu L."/>
            <person name="Liu H."/>
            <person name="Sun Y."/>
            <person name="Le M."/>
            <person name="Wang Q."/>
            <person name="Wei S."/>
            <person name="Zheng Y."/>
            <person name="Lin W."/>
            <person name="Duan Y."/>
            <person name="Cao H."/>
            <person name="Xiong S."/>
            <person name="Wang X."/>
            <person name="Wei L."/>
            <person name="Li C."/>
            <person name="Ma Q."/>
            <person name="Ju M."/>
            <person name="Zhao R."/>
            <person name="Li G."/>
            <person name="Mu C."/>
            <person name="Tian Q."/>
            <person name="Mei H."/>
            <person name="Zhang T."/>
            <person name="Gao T."/>
            <person name="Zhang H."/>
        </authorList>
    </citation>
    <scope>NUCLEOTIDE SEQUENCE</scope>
    <source>
        <strain evidence="1">G02</strain>
    </source>
</reference>